<dbReference type="SUPFAM" id="SSF46689">
    <property type="entry name" value="Homeodomain-like"/>
    <property type="match status" value="1"/>
</dbReference>
<dbReference type="EMBL" id="CM007387">
    <property type="protein sequence ID" value="ONK62427.1"/>
    <property type="molecule type" value="Genomic_DNA"/>
</dbReference>
<sequence length="292" mass="32364">MDADGSSKKLRKPYTITKSRERWSEEEHERFLDGLLLFGREWKKIEDFVGTKTVIQIRSHAQKYFLKVQKNGLMAHVPPPLPRRNHAYSQKSSEDAMLPIQASVAFPSPSGCYMPPCASWDEKAMLMGYASSSDSMSSNYPAILSGVEGDNGSGIADIYNQKFFWSGSSSRSNLMHEAPEQGSQQSLNPVVPNFAEVYNLIATMFDPEITDPFPIYMKKLNEMDPITAKTALVLAKNLTINLSSPDFEPLGRWLVTCDANNKATGETSVAAAAVANQIYSMPSQYAGFLPMP</sequence>
<evidence type="ECO:0000259" key="6">
    <source>
        <dbReference type="PROSITE" id="PS50090"/>
    </source>
</evidence>
<dbReference type="PANTHER" id="PTHR12802:SF146">
    <property type="entry name" value="PROTEIN REVEILLE 3"/>
    <property type="match status" value="1"/>
</dbReference>
<dbReference type="InterPro" id="IPR006447">
    <property type="entry name" value="Myb_dom_plants"/>
</dbReference>
<dbReference type="OrthoDB" id="118550at2759"/>
<evidence type="ECO:0000256" key="2">
    <source>
        <dbReference type="ARBA" id="ARBA00023015"/>
    </source>
</evidence>
<dbReference type="Pfam" id="PF24904">
    <property type="entry name" value="RVE6"/>
    <property type="match status" value="1"/>
</dbReference>
<evidence type="ECO:0000256" key="1">
    <source>
        <dbReference type="ARBA" id="ARBA00004123"/>
    </source>
</evidence>
<dbReference type="InterPro" id="IPR001005">
    <property type="entry name" value="SANT/Myb"/>
</dbReference>
<dbReference type="Gene3D" id="1.10.10.60">
    <property type="entry name" value="Homeodomain-like"/>
    <property type="match status" value="1"/>
</dbReference>
<evidence type="ECO:0000256" key="4">
    <source>
        <dbReference type="ARBA" id="ARBA00023163"/>
    </source>
</evidence>
<dbReference type="GO" id="GO:0005634">
    <property type="term" value="C:nucleus"/>
    <property type="evidence" value="ECO:0007669"/>
    <property type="project" value="UniProtKB-SubCell"/>
</dbReference>
<dbReference type="PANTHER" id="PTHR12802">
    <property type="entry name" value="SWI/SNF COMPLEX-RELATED"/>
    <property type="match status" value="1"/>
</dbReference>
<keyword evidence="10" id="KW-1185">Reference proteome</keyword>
<evidence type="ECO:0000313" key="10">
    <source>
        <dbReference type="Proteomes" id="UP000243459"/>
    </source>
</evidence>
<dbReference type="FunFam" id="1.10.10.60:FF:000023">
    <property type="entry name" value="protein REVEILLE 6 isoform X1"/>
    <property type="match status" value="1"/>
</dbReference>
<name>A0A5P1EB47_ASPOF</name>
<dbReference type="AlphaFoldDB" id="A0A5P1EB47"/>
<dbReference type="Proteomes" id="UP000243459">
    <property type="component" value="Chromosome 7"/>
</dbReference>
<evidence type="ECO:0000256" key="3">
    <source>
        <dbReference type="ARBA" id="ARBA00023125"/>
    </source>
</evidence>
<keyword evidence="2" id="KW-0805">Transcription regulation</keyword>
<evidence type="ECO:0000259" key="8">
    <source>
        <dbReference type="PROSITE" id="PS51294"/>
    </source>
</evidence>
<gene>
    <name evidence="9" type="ORF">A4U43_C07F3750</name>
</gene>
<keyword evidence="3" id="KW-0238">DNA-binding</keyword>
<dbReference type="GO" id="GO:0003677">
    <property type="term" value="F:DNA binding"/>
    <property type="evidence" value="ECO:0007669"/>
    <property type="project" value="UniProtKB-KW"/>
</dbReference>
<evidence type="ECO:0000256" key="5">
    <source>
        <dbReference type="ARBA" id="ARBA00023242"/>
    </source>
</evidence>
<keyword evidence="4" id="KW-0804">Transcription</keyword>
<dbReference type="PROSITE" id="PS51294">
    <property type="entry name" value="HTH_MYB"/>
    <property type="match status" value="1"/>
</dbReference>
<dbReference type="Gramene" id="ONK62427">
    <property type="protein sequence ID" value="ONK62427"/>
    <property type="gene ID" value="A4U43_C07F3750"/>
</dbReference>
<evidence type="ECO:0000259" key="7">
    <source>
        <dbReference type="PROSITE" id="PS51293"/>
    </source>
</evidence>
<dbReference type="GO" id="GO:0010468">
    <property type="term" value="P:regulation of gene expression"/>
    <property type="evidence" value="ECO:0007669"/>
    <property type="project" value="UniProtKB-ARBA"/>
</dbReference>
<keyword evidence="5" id="KW-0539">Nucleus</keyword>
<evidence type="ECO:0000313" key="9">
    <source>
        <dbReference type="EMBL" id="ONK62427.1"/>
    </source>
</evidence>
<comment type="subcellular location">
    <subcellularLocation>
        <location evidence="1">Nucleus</location>
    </subcellularLocation>
</comment>
<feature type="domain" description="Myb-like" evidence="6">
    <location>
        <begin position="15"/>
        <end position="65"/>
    </location>
</feature>
<accession>A0A5P1EB47</accession>
<organism evidence="9 10">
    <name type="scientific">Asparagus officinalis</name>
    <name type="common">Garden asparagus</name>
    <dbReference type="NCBI Taxonomy" id="4686"/>
    <lineage>
        <taxon>Eukaryota</taxon>
        <taxon>Viridiplantae</taxon>
        <taxon>Streptophyta</taxon>
        <taxon>Embryophyta</taxon>
        <taxon>Tracheophyta</taxon>
        <taxon>Spermatophyta</taxon>
        <taxon>Magnoliopsida</taxon>
        <taxon>Liliopsida</taxon>
        <taxon>Asparagales</taxon>
        <taxon>Asparagaceae</taxon>
        <taxon>Asparagoideae</taxon>
        <taxon>Asparagus</taxon>
    </lineage>
</organism>
<dbReference type="CDD" id="cd00167">
    <property type="entry name" value="SANT"/>
    <property type="match status" value="1"/>
</dbReference>
<dbReference type="NCBIfam" id="TIGR01557">
    <property type="entry name" value="myb_SHAQKYF"/>
    <property type="match status" value="1"/>
</dbReference>
<feature type="domain" description="HTH myb-type" evidence="8">
    <location>
        <begin position="15"/>
        <end position="69"/>
    </location>
</feature>
<protein>
    <submittedName>
        <fullName evidence="9">Uncharacterized protein</fullName>
    </submittedName>
</protein>
<dbReference type="PROSITE" id="PS51293">
    <property type="entry name" value="SANT"/>
    <property type="match status" value="1"/>
</dbReference>
<dbReference type="InterPro" id="IPR009057">
    <property type="entry name" value="Homeodomain-like_sf"/>
</dbReference>
<dbReference type="InterPro" id="IPR017930">
    <property type="entry name" value="Myb_dom"/>
</dbReference>
<reference evidence="10" key="1">
    <citation type="journal article" date="2017" name="Nat. Commun.">
        <title>The asparagus genome sheds light on the origin and evolution of a young Y chromosome.</title>
        <authorList>
            <person name="Harkess A."/>
            <person name="Zhou J."/>
            <person name="Xu C."/>
            <person name="Bowers J.E."/>
            <person name="Van der Hulst R."/>
            <person name="Ayyampalayam S."/>
            <person name="Mercati F."/>
            <person name="Riccardi P."/>
            <person name="McKain M.R."/>
            <person name="Kakrana A."/>
            <person name="Tang H."/>
            <person name="Ray J."/>
            <person name="Groenendijk J."/>
            <person name="Arikit S."/>
            <person name="Mathioni S.M."/>
            <person name="Nakano M."/>
            <person name="Shan H."/>
            <person name="Telgmann-Rauber A."/>
            <person name="Kanno A."/>
            <person name="Yue Z."/>
            <person name="Chen H."/>
            <person name="Li W."/>
            <person name="Chen Y."/>
            <person name="Xu X."/>
            <person name="Zhang Y."/>
            <person name="Luo S."/>
            <person name="Chen H."/>
            <person name="Gao J."/>
            <person name="Mao Z."/>
            <person name="Pires J.C."/>
            <person name="Luo M."/>
            <person name="Kudrna D."/>
            <person name="Wing R.A."/>
            <person name="Meyers B.C."/>
            <person name="Yi K."/>
            <person name="Kong H."/>
            <person name="Lavrijsen P."/>
            <person name="Sunseri F."/>
            <person name="Falavigna A."/>
            <person name="Ye Y."/>
            <person name="Leebens-Mack J.H."/>
            <person name="Chen G."/>
        </authorList>
    </citation>
    <scope>NUCLEOTIDE SEQUENCE [LARGE SCALE GENOMIC DNA]</scope>
    <source>
        <strain evidence="10">cv. DH0086</strain>
    </source>
</reference>
<dbReference type="InterPro" id="IPR017884">
    <property type="entry name" value="SANT_dom"/>
</dbReference>
<dbReference type="Pfam" id="PF00249">
    <property type="entry name" value="Myb_DNA-binding"/>
    <property type="match status" value="1"/>
</dbReference>
<feature type="domain" description="SANT" evidence="7">
    <location>
        <begin position="18"/>
        <end position="71"/>
    </location>
</feature>
<proteinExistence type="predicted"/>
<dbReference type="SMART" id="SM00717">
    <property type="entry name" value="SANT"/>
    <property type="match status" value="1"/>
</dbReference>
<dbReference type="PROSITE" id="PS50090">
    <property type="entry name" value="MYB_LIKE"/>
    <property type="match status" value="1"/>
</dbReference>